<evidence type="ECO:0000256" key="1">
    <source>
        <dbReference type="ARBA" id="ARBA00006817"/>
    </source>
</evidence>
<evidence type="ECO:0000259" key="2">
    <source>
        <dbReference type="Pfam" id="PF08327"/>
    </source>
</evidence>
<protein>
    <submittedName>
        <fullName evidence="3">SRPBCC domain-containing protein</fullName>
    </submittedName>
</protein>
<keyword evidence="4" id="KW-1185">Reference proteome</keyword>
<proteinExistence type="inferred from homology"/>
<dbReference type="SUPFAM" id="SSF55961">
    <property type="entry name" value="Bet v1-like"/>
    <property type="match status" value="1"/>
</dbReference>
<dbReference type="CDD" id="cd07814">
    <property type="entry name" value="SRPBCC_CalC_Aha1-like"/>
    <property type="match status" value="1"/>
</dbReference>
<organism evidence="3 4">
    <name type="scientific">Jiangella ureilytica</name>
    <dbReference type="NCBI Taxonomy" id="2530374"/>
    <lineage>
        <taxon>Bacteria</taxon>
        <taxon>Bacillati</taxon>
        <taxon>Actinomycetota</taxon>
        <taxon>Actinomycetes</taxon>
        <taxon>Jiangellales</taxon>
        <taxon>Jiangellaceae</taxon>
        <taxon>Jiangella</taxon>
    </lineage>
</organism>
<dbReference type="InterPro" id="IPR023393">
    <property type="entry name" value="START-like_dom_sf"/>
</dbReference>
<dbReference type="EMBL" id="SMKL01000027">
    <property type="protein sequence ID" value="TDC50808.1"/>
    <property type="molecule type" value="Genomic_DNA"/>
</dbReference>
<gene>
    <name evidence="3" type="ORF">E1212_13730</name>
</gene>
<sequence length="173" mass="18994">MRRRRALGPALVRMYENALKFATMVESSLPDATTAVVSVVVDADPDDVFPMFTEPRGLAGWFWPAAFAAIYETDPRAGGRFVFRTAGLAAGHNVAIRGIFGEVRRPRLITYIWSWNGDSAPASRVAVKLAPADQGGTEVVVTHSHNPTEEQRDDHLKSWHDSLSRLADHLAIG</sequence>
<reference evidence="3 4" key="1">
    <citation type="submission" date="2019-02" db="EMBL/GenBank/DDBJ databases">
        <title>Draft genome sequences of novel Actinobacteria.</title>
        <authorList>
            <person name="Sahin N."/>
            <person name="Ay H."/>
            <person name="Saygin H."/>
        </authorList>
    </citation>
    <scope>NUCLEOTIDE SEQUENCE [LARGE SCALE GENOMIC DNA]</scope>
    <source>
        <strain evidence="3 4">KC603</strain>
    </source>
</reference>
<name>A0A4R4RM58_9ACTN</name>
<comment type="similarity">
    <text evidence="1">Belongs to the AHA1 family.</text>
</comment>
<evidence type="ECO:0000313" key="4">
    <source>
        <dbReference type="Proteomes" id="UP000295621"/>
    </source>
</evidence>
<dbReference type="OrthoDB" id="9805228at2"/>
<dbReference type="AlphaFoldDB" id="A0A4R4RM58"/>
<comment type="caution">
    <text evidence="3">The sequence shown here is derived from an EMBL/GenBank/DDBJ whole genome shotgun (WGS) entry which is preliminary data.</text>
</comment>
<dbReference type="Pfam" id="PF08327">
    <property type="entry name" value="AHSA1"/>
    <property type="match status" value="1"/>
</dbReference>
<feature type="domain" description="Activator of Hsp90 ATPase homologue 1/2-like C-terminal" evidence="2">
    <location>
        <begin position="42"/>
        <end position="170"/>
    </location>
</feature>
<dbReference type="Gene3D" id="3.30.530.20">
    <property type="match status" value="1"/>
</dbReference>
<dbReference type="InterPro" id="IPR013538">
    <property type="entry name" value="ASHA1/2-like_C"/>
</dbReference>
<accession>A0A4R4RM58</accession>
<evidence type="ECO:0000313" key="3">
    <source>
        <dbReference type="EMBL" id="TDC50808.1"/>
    </source>
</evidence>
<dbReference type="Proteomes" id="UP000295621">
    <property type="component" value="Unassembled WGS sequence"/>
</dbReference>